<dbReference type="PROSITE" id="PS50011">
    <property type="entry name" value="PROTEIN_KINASE_DOM"/>
    <property type="match status" value="1"/>
</dbReference>
<reference evidence="6 7" key="1">
    <citation type="submission" date="2024-01" db="EMBL/GenBank/DDBJ databases">
        <title>The genomes of 5 underutilized Papilionoideae crops provide insights into root nodulation and disease resistance.</title>
        <authorList>
            <person name="Yuan L."/>
        </authorList>
    </citation>
    <scope>NUCLEOTIDE SEQUENCE [LARGE SCALE GENOMIC DNA]</scope>
    <source>
        <strain evidence="6">LY-2023</strain>
        <tissue evidence="6">Leaf</tissue>
    </source>
</reference>
<dbReference type="Gene3D" id="1.10.510.10">
    <property type="entry name" value="Transferase(Phosphotransferase) domain 1"/>
    <property type="match status" value="1"/>
</dbReference>
<accession>A0AAN9PS80</accession>
<evidence type="ECO:0000256" key="2">
    <source>
        <dbReference type="ARBA" id="ARBA00022741"/>
    </source>
</evidence>
<keyword evidence="1" id="KW-0808">Transferase</keyword>
<name>A0AAN9PS80_CLITE</name>
<dbReference type="GO" id="GO:0005524">
    <property type="term" value="F:ATP binding"/>
    <property type="evidence" value="ECO:0007669"/>
    <property type="project" value="UniProtKB-KW"/>
</dbReference>
<dbReference type="PANTHER" id="PTHR43671:SF66">
    <property type="entry name" value="SERINE_THREONINE-PROTEIN KINASE NEK2"/>
    <property type="match status" value="1"/>
</dbReference>
<gene>
    <name evidence="6" type="ORF">RJT34_07427</name>
</gene>
<sequence length="111" mass="12307">MMELISKVQNPFIVRVVLYVLSLAIVKEEICCSSVISLLSRVGVIKKANGDLFPEEMSYMLDACDFLLAKMLKCDDLASSVMGTPSYMCPELLADIPYGSKSDIWSLSKMN</sequence>
<keyword evidence="7" id="KW-1185">Reference proteome</keyword>
<evidence type="ECO:0000256" key="3">
    <source>
        <dbReference type="ARBA" id="ARBA00022777"/>
    </source>
</evidence>
<dbReference type="Pfam" id="PF00069">
    <property type="entry name" value="Pkinase"/>
    <property type="match status" value="1"/>
</dbReference>
<evidence type="ECO:0000313" key="6">
    <source>
        <dbReference type="EMBL" id="KAK7310130.1"/>
    </source>
</evidence>
<dbReference type="InterPro" id="IPR011009">
    <property type="entry name" value="Kinase-like_dom_sf"/>
</dbReference>
<evidence type="ECO:0000256" key="4">
    <source>
        <dbReference type="ARBA" id="ARBA00022840"/>
    </source>
</evidence>
<keyword evidence="2" id="KW-0547">Nucleotide-binding</keyword>
<dbReference type="PANTHER" id="PTHR43671">
    <property type="entry name" value="SERINE/THREONINE-PROTEIN KINASE NEK"/>
    <property type="match status" value="1"/>
</dbReference>
<dbReference type="SUPFAM" id="SSF56112">
    <property type="entry name" value="Protein kinase-like (PK-like)"/>
    <property type="match status" value="1"/>
</dbReference>
<protein>
    <recommendedName>
        <fullName evidence="5">Protein kinase domain-containing protein</fullName>
    </recommendedName>
</protein>
<feature type="domain" description="Protein kinase" evidence="5">
    <location>
        <begin position="1"/>
        <end position="111"/>
    </location>
</feature>
<dbReference type="EMBL" id="JAYKXN010000002">
    <property type="protein sequence ID" value="KAK7310130.1"/>
    <property type="molecule type" value="Genomic_DNA"/>
</dbReference>
<dbReference type="AlphaFoldDB" id="A0AAN9PS80"/>
<evidence type="ECO:0000313" key="7">
    <source>
        <dbReference type="Proteomes" id="UP001359559"/>
    </source>
</evidence>
<dbReference type="Proteomes" id="UP001359559">
    <property type="component" value="Unassembled WGS sequence"/>
</dbReference>
<evidence type="ECO:0000256" key="1">
    <source>
        <dbReference type="ARBA" id="ARBA00022679"/>
    </source>
</evidence>
<evidence type="ECO:0000259" key="5">
    <source>
        <dbReference type="PROSITE" id="PS50011"/>
    </source>
</evidence>
<keyword evidence="4" id="KW-0067">ATP-binding</keyword>
<proteinExistence type="predicted"/>
<dbReference type="InterPro" id="IPR000719">
    <property type="entry name" value="Prot_kinase_dom"/>
</dbReference>
<dbReference type="GO" id="GO:0004674">
    <property type="term" value="F:protein serine/threonine kinase activity"/>
    <property type="evidence" value="ECO:0007669"/>
    <property type="project" value="TreeGrafter"/>
</dbReference>
<dbReference type="InterPro" id="IPR050660">
    <property type="entry name" value="NEK_Ser/Thr_kinase"/>
</dbReference>
<organism evidence="6 7">
    <name type="scientific">Clitoria ternatea</name>
    <name type="common">Butterfly pea</name>
    <dbReference type="NCBI Taxonomy" id="43366"/>
    <lineage>
        <taxon>Eukaryota</taxon>
        <taxon>Viridiplantae</taxon>
        <taxon>Streptophyta</taxon>
        <taxon>Embryophyta</taxon>
        <taxon>Tracheophyta</taxon>
        <taxon>Spermatophyta</taxon>
        <taxon>Magnoliopsida</taxon>
        <taxon>eudicotyledons</taxon>
        <taxon>Gunneridae</taxon>
        <taxon>Pentapetalae</taxon>
        <taxon>rosids</taxon>
        <taxon>fabids</taxon>
        <taxon>Fabales</taxon>
        <taxon>Fabaceae</taxon>
        <taxon>Papilionoideae</taxon>
        <taxon>50 kb inversion clade</taxon>
        <taxon>NPAAA clade</taxon>
        <taxon>indigoferoid/millettioid clade</taxon>
        <taxon>Phaseoleae</taxon>
        <taxon>Clitoria</taxon>
    </lineage>
</organism>
<comment type="caution">
    <text evidence="6">The sequence shown here is derived from an EMBL/GenBank/DDBJ whole genome shotgun (WGS) entry which is preliminary data.</text>
</comment>
<keyword evidence="3" id="KW-0418">Kinase</keyword>